<dbReference type="Pfam" id="PF14033">
    <property type="entry name" value="DUF4246"/>
    <property type="match status" value="1"/>
</dbReference>
<organism evidence="2 3">
    <name type="scientific">Fusarium zealandicum</name>
    <dbReference type="NCBI Taxonomy" id="1053134"/>
    <lineage>
        <taxon>Eukaryota</taxon>
        <taxon>Fungi</taxon>
        <taxon>Dikarya</taxon>
        <taxon>Ascomycota</taxon>
        <taxon>Pezizomycotina</taxon>
        <taxon>Sordariomycetes</taxon>
        <taxon>Hypocreomycetidae</taxon>
        <taxon>Hypocreales</taxon>
        <taxon>Nectriaceae</taxon>
        <taxon>Fusarium</taxon>
        <taxon>Fusarium staphyleae species complex</taxon>
    </lineage>
</organism>
<dbReference type="Proteomes" id="UP000635477">
    <property type="component" value="Unassembled WGS sequence"/>
</dbReference>
<gene>
    <name evidence="2" type="ORF">FZEAL_7523</name>
</gene>
<dbReference type="EMBL" id="JABEYC010000609">
    <property type="protein sequence ID" value="KAF4975746.1"/>
    <property type="molecule type" value="Genomic_DNA"/>
</dbReference>
<dbReference type="InterPro" id="IPR025340">
    <property type="entry name" value="DUF4246"/>
</dbReference>
<reference evidence="2" key="1">
    <citation type="journal article" date="2020" name="BMC Genomics">
        <title>Correction to: Identification and distribution of gene clusters required for synthesis of sphingolipid metabolism inhibitors in diverse species of the filamentous fungus Fusarium.</title>
        <authorList>
            <person name="Kim H.S."/>
            <person name="Lohmar J.M."/>
            <person name="Busman M."/>
            <person name="Brown D.W."/>
            <person name="Naumann T.A."/>
            <person name="Divon H.H."/>
            <person name="Lysoe E."/>
            <person name="Uhlig S."/>
            <person name="Proctor R.H."/>
        </authorList>
    </citation>
    <scope>NUCLEOTIDE SEQUENCE</scope>
    <source>
        <strain evidence="2">NRRL 22465</strain>
    </source>
</reference>
<sequence length="186" mass="21263">MPTPWVSMPPVFGPDSEMLLIREGAMMIIMDRLSDKPDFHIKCIKELRAKAESFEETGLILTLDASALVVKSDNLVDNPLRDALRTAFANLKGEEKENRDWYPRTQDMAHDLVNSSLYPLVYGRTRVLADEVVGVEDAIDKWAGKGEIIPQVELYNETRPCSEDRLPMSFWSNSYQWLPSNVKFQK</sequence>
<evidence type="ECO:0000313" key="2">
    <source>
        <dbReference type="EMBL" id="KAF4975746.1"/>
    </source>
</evidence>
<evidence type="ECO:0000313" key="3">
    <source>
        <dbReference type="Proteomes" id="UP000635477"/>
    </source>
</evidence>
<comment type="caution">
    <text evidence="2">The sequence shown here is derived from an EMBL/GenBank/DDBJ whole genome shotgun (WGS) entry which is preliminary data.</text>
</comment>
<evidence type="ECO:0000259" key="1">
    <source>
        <dbReference type="Pfam" id="PF14033"/>
    </source>
</evidence>
<feature type="domain" description="DUF4246" evidence="1">
    <location>
        <begin position="43"/>
        <end position="185"/>
    </location>
</feature>
<reference evidence="2" key="2">
    <citation type="submission" date="2020-05" db="EMBL/GenBank/DDBJ databases">
        <authorList>
            <person name="Kim H.-S."/>
            <person name="Proctor R.H."/>
            <person name="Brown D.W."/>
        </authorList>
    </citation>
    <scope>NUCLEOTIDE SEQUENCE</scope>
    <source>
        <strain evidence="2">NRRL 22465</strain>
    </source>
</reference>
<keyword evidence="3" id="KW-1185">Reference proteome</keyword>
<name>A0A8H4UGE0_9HYPO</name>
<dbReference type="AlphaFoldDB" id="A0A8H4UGE0"/>
<proteinExistence type="predicted"/>
<dbReference type="PANTHER" id="PTHR33119">
    <property type="entry name" value="IFI3P"/>
    <property type="match status" value="1"/>
</dbReference>
<dbReference type="InterPro" id="IPR049192">
    <property type="entry name" value="DUF4246_C"/>
</dbReference>
<accession>A0A8H4UGE0</accession>
<dbReference type="PANTHER" id="PTHR33119:SF1">
    <property type="entry name" value="FE2OG DIOXYGENASE DOMAIN-CONTAINING PROTEIN"/>
    <property type="match status" value="1"/>
</dbReference>
<dbReference type="OrthoDB" id="415532at2759"/>
<protein>
    <recommendedName>
        <fullName evidence="1">DUF4246 domain-containing protein</fullName>
    </recommendedName>
</protein>